<keyword evidence="4" id="KW-1185">Reference proteome</keyword>
<organism evidence="3 4">
    <name type="scientific">Ignelater luminosus</name>
    <name type="common">Cucubano</name>
    <name type="synonym">Pyrophorus luminosus</name>
    <dbReference type="NCBI Taxonomy" id="2038154"/>
    <lineage>
        <taxon>Eukaryota</taxon>
        <taxon>Metazoa</taxon>
        <taxon>Ecdysozoa</taxon>
        <taxon>Arthropoda</taxon>
        <taxon>Hexapoda</taxon>
        <taxon>Insecta</taxon>
        <taxon>Pterygota</taxon>
        <taxon>Neoptera</taxon>
        <taxon>Endopterygota</taxon>
        <taxon>Coleoptera</taxon>
        <taxon>Polyphaga</taxon>
        <taxon>Elateriformia</taxon>
        <taxon>Elateroidea</taxon>
        <taxon>Elateridae</taxon>
        <taxon>Agrypninae</taxon>
        <taxon>Pyrophorini</taxon>
        <taxon>Ignelater</taxon>
    </lineage>
</organism>
<feature type="region of interest" description="Disordered" evidence="1">
    <location>
        <begin position="94"/>
        <end position="121"/>
    </location>
</feature>
<dbReference type="OrthoDB" id="10035013at2759"/>
<protein>
    <recommendedName>
        <fullName evidence="2">Suppressor APC domain-containing protein</fullName>
    </recommendedName>
</protein>
<dbReference type="SUPFAM" id="SSF47473">
    <property type="entry name" value="EF-hand"/>
    <property type="match status" value="1"/>
</dbReference>
<evidence type="ECO:0000313" key="3">
    <source>
        <dbReference type="EMBL" id="KAF2899848.1"/>
    </source>
</evidence>
<dbReference type="Pfam" id="PF25825">
    <property type="entry name" value="SAPC2_N"/>
    <property type="match status" value="1"/>
</dbReference>
<reference evidence="3" key="1">
    <citation type="submission" date="2019-08" db="EMBL/GenBank/DDBJ databases">
        <title>The genome of the North American firefly Photinus pyralis.</title>
        <authorList>
            <consortium name="Photinus pyralis genome working group"/>
            <person name="Fallon T.R."/>
            <person name="Sander Lower S.E."/>
            <person name="Weng J.-K."/>
        </authorList>
    </citation>
    <scope>NUCLEOTIDE SEQUENCE</scope>
    <source>
        <strain evidence="3">TRF0915ILg1</strain>
        <tissue evidence="3">Whole body</tissue>
    </source>
</reference>
<evidence type="ECO:0000256" key="1">
    <source>
        <dbReference type="SAM" id="MobiDB-lite"/>
    </source>
</evidence>
<dbReference type="Gene3D" id="1.10.287.450">
    <property type="entry name" value="Helix hairpin bin"/>
    <property type="match status" value="1"/>
</dbReference>
<dbReference type="PANTHER" id="PTHR14907:SF2">
    <property type="entry name" value="SUPPRESSOR APC DOMAIN-CONTAINING PROTEIN 2"/>
    <property type="match status" value="1"/>
</dbReference>
<dbReference type="PANTHER" id="PTHR14907">
    <property type="entry name" value="FI14130P"/>
    <property type="match status" value="1"/>
</dbReference>
<evidence type="ECO:0000259" key="2">
    <source>
        <dbReference type="Pfam" id="PF25825"/>
    </source>
</evidence>
<feature type="domain" description="Suppressor APC" evidence="2">
    <location>
        <begin position="13"/>
        <end position="90"/>
    </location>
</feature>
<feature type="region of interest" description="Disordered" evidence="1">
    <location>
        <begin position="229"/>
        <end position="258"/>
    </location>
</feature>
<sequence>MTSPLQSSTLDSLPKQFVSAMRTLFDIMDDKRTGYVNFADIENRWQDDGSKGLPKGVIESLRKVTPPNGMLSFERFCAGLKICLLRNQVEQRNQNPLKQRSSDVGVQSNNRPPSAPLLDIDCPQKPPSWTNTAAIRPNNIISQQRTISMPQLLSERKNKEQSESVDIHNFEKPVPNINKPMLYGPPKPPRSAVVLDRGVLPSGNIDRAEIRTALQNWQIGLMMNDQDVKSDKRPSQYAGVVPNRTSRSLGDGKAAPQTDIPQQVTGIYQKKANVRRREPRRHTLQNGIDYNMLKRMKQIEQEKDVLMQGLNGIEKAREWYLKQIAAVQEKMKYLGRMGHVEQWTEAQQEKLELQRARVLEVNRHLAALADSWERGGLPLHMNLAVHHYPQPQHDDLSSRLKQQNRLLTEEVGKKSERITVLEREKASLIRELLQMRAPNRNSQEEAVF</sequence>
<accession>A0A8K0GJ66</accession>
<feature type="compositionally biased region" description="Polar residues" evidence="1">
    <location>
        <begin position="94"/>
        <end position="112"/>
    </location>
</feature>
<dbReference type="AlphaFoldDB" id="A0A8K0GJ66"/>
<gene>
    <name evidence="3" type="ORF">ILUMI_06335</name>
</gene>
<evidence type="ECO:0000313" key="4">
    <source>
        <dbReference type="Proteomes" id="UP000801492"/>
    </source>
</evidence>
<dbReference type="InterPro" id="IPR057953">
    <property type="entry name" value="SAPC2_N"/>
</dbReference>
<dbReference type="Pfam" id="PF11414">
    <property type="entry name" value="Suppressor_APC"/>
    <property type="match status" value="1"/>
</dbReference>
<dbReference type="Proteomes" id="UP000801492">
    <property type="component" value="Unassembled WGS sequence"/>
</dbReference>
<dbReference type="InterPro" id="IPR011992">
    <property type="entry name" value="EF-hand-dom_pair"/>
</dbReference>
<proteinExistence type="predicted"/>
<comment type="caution">
    <text evidence="3">The sequence shown here is derived from an EMBL/GenBank/DDBJ whole genome shotgun (WGS) entry which is preliminary data.</text>
</comment>
<dbReference type="EMBL" id="VTPC01002591">
    <property type="protein sequence ID" value="KAF2899848.1"/>
    <property type="molecule type" value="Genomic_DNA"/>
</dbReference>
<dbReference type="InterPro" id="IPR026828">
    <property type="entry name" value="SAPC2_1/2"/>
</dbReference>
<name>A0A8K0GJ66_IGNLU</name>